<dbReference type="Pfam" id="PF00563">
    <property type="entry name" value="EAL"/>
    <property type="match status" value="1"/>
</dbReference>
<protein>
    <submittedName>
        <fullName evidence="2">EAL domain-containing protein</fullName>
    </submittedName>
</protein>
<comment type="caution">
    <text evidence="2">The sequence shown here is derived from an EMBL/GenBank/DDBJ whole genome shotgun (WGS) entry which is preliminary data.</text>
</comment>
<organism evidence="2 3">
    <name type="scientific">Citrobacter telavivensis</name>
    <dbReference type="NCBI Taxonomy" id="2653932"/>
    <lineage>
        <taxon>Bacteria</taxon>
        <taxon>Pseudomonadati</taxon>
        <taxon>Pseudomonadota</taxon>
        <taxon>Gammaproteobacteria</taxon>
        <taxon>Enterobacterales</taxon>
        <taxon>Enterobacteriaceae</taxon>
        <taxon>Citrobacter</taxon>
    </lineage>
</organism>
<reference evidence="2 3" key="1">
    <citation type="submission" date="2019-10" db="EMBL/GenBank/DDBJ databases">
        <title>Characterization of a new Citrobacter species.</title>
        <authorList>
            <person name="Goncalves Ribeiro T."/>
            <person name="Izdebski R."/>
            <person name="Urbanowicz P."/>
            <person name="Carmeli Y."/>
            <person name="Gniadkowski M."/>
            <person name="Peixe L."/>
        </authorList>
    </citation>
    <scope>NUCLEOTIDE SEQUENCE [LARGE SCALE GENOMIC DNA]</scope>
    <source>
        <strain evidence="2 3">NMI7905_11</strain>
    </source>
</reference>
<dbReference type="PROSITE" id="PS50883">
    <property type="entry name" value="EAL"/>
    <property type="match status" value="1"/>
</dbReference>
<dbReference type="AlphaFoldDB" id="A0A6L5E6D9"/>
<feature type="domain" description="EAL" evidence="1">
    <location>
        <begin position="221"/>
        <end position="471"/>
    </location>
</feature>
<name>A0A6L5E6D9_9ENTR</name>
<proteinExistence type="predicted"/>
<sequence>MDYILSPCPYAGEGLARMMASDRQQLTQLDAQSLDISALPALAPARRIVVFLPDDPLGLLTTLQQAAVLLDQSAAPLPMLILSRCPDRWLWHTLGHLVTRRSLLSEIRVAASDLPTRCIAAQLRGHGFQEAPFLMQRAEKARLVYGKPAVGLSKPELNAILDLLHGYNIMERAQQQGISQKTLYNQRTSGLKKMAEHHPKLAAHFPGNPETRQNRSGINPLSPFEREFVHAIHCRQLFPVFQPIVDSTHRLQGVEILSRWRRNGTVLQPGEFLPQIRAEYAWQVLTAFVLQEAIQRINQHPGEFYFSLNIPAAIAGHECLPRMLETAKQQLHSPQRTERLVLEFAETIDVSQRGKTAANIDKLKQLGFRIMLDDCFSQGSVMFPVRQIQFSEYKLDRGIINDMQRDPHALALIKSLNYYCMLTGSRCVAEGVDSAEKFAILKALGIDRFQGYLISPPVGGNMLETFMGNAISF</sequence>
<evidence type="ECO:0000313" key="2">
    <source>
        <dbReference type="EMBL" id="MPQ50050.1"/>
    </source>
</evidence>
<dbReference type="EMBL" id="WHIY01000002">
    <property type="protein sequence ID" value="MPQ50050.1"/>
    <property type="molecule type" value="Genomic_DNA"/>
</dbReference>
<dbReference type="PANTHER" id="PTHR33121:SF79">
    <property type="entry name" value="CYCLIC DI-GMP PHOSPHODIESTERASE PDED-RELATED"/>
    <property type="match status" value="1"/>
</dbReference>
<gene>
    <name evidence="2" type="ORF">GBB84_03855</name>
</gene>
<dbReference type="InterPro" id="IPR050706">
    <property type="entry name" value="Cyclic-di-GMP_PDE-like"/>
</dbReference>
<dbReference type="Gene3D" id="3.20.20.450">
    <property type="entry name" value="EAL domain"/>
    <property type="match status" value="1"/>
</dbReference>
<dbReference type="SUPFAM" id="SSF141868">
    <property type="entry name" value="EAL domain-like"/>
    <property type="match status" value="1"/>
</dbReference>
<dbReference type="InterPro" id="IPR001633">
    <property type="entry name" value="EAL_dom"/>
</dbReference>
<accession>A0A6L5E6D9</accession>
<evidence type="ECO:0000313" key="3">
    <source>
        <dbReference type="Proteomes" id="UP000475079"/>
    </source>
</evidence>
<evidence type="ECO:0000259" key="1">
    <source>
        <dbReference type="PROSITE" id="PS50883"/>
    </source>
</evidence>
<dbReference type="RefSeq" id="WP_152402279.1">
    <property type="nucleotide sequence ID" value="NZ_WHIY01000002.1"/>
</dbReference>
<dbReference type="PANTHER" id="PTHR33121">
    <property type="entry name" value="CYCLIC DI-GMP PHOSPHODIESTERASE PDEF"/>
    <property type="match status" value="1"/>
</dbReference>
<keyword evidence="3" id="KW-1185">Reference proteome</keyword>
<dbReference type="Proteomes" id="UP000475079">
    <property type="component" value="Unassembled WGS sequence"/>
</dbReference>
<dbReference type="SMART" id="SM00052">
    <property type="entry name" value="EAL"/>
    <property type="match status" value="1"/>
</dbReference>
<dbReference type="GO" id="GO:0071111">
    <property type="term" value="F:cyclic-guanylate-specific phosphodiesterase activity"/>
    <property type="evidence" value="ECO:0007669"/>
    <property type="project" value="InterPro"/>
</dbReference>
<dbReference type="InterPro" id="IPR035919">
    <property type="entry name" value="EAL_sf"/>
</dbReference>
<dbReference type="CDD" id="cd01948">
    <property type="entry name" value="EAL"/>
    <property type="match status" value="1"/>
</dbReference>